<evidence type="ECO:0000313" key="5">
    <source>
        <dbReference type="Proteomes" id="UP000663829"/>
    </source>
</evidence>
<dbReference type="AlphaFoldDB" id="A0A816AUQ1"/>
<evidence type="ECO:0000313" key="3">
    <source>
        <dbReference type="EMBL" id="CAF4401053.1"/>
    </source>
</evidence>
<keyword evidence="5" id="KW-1185">Reference proteome</keyword>
<comment type="caution">
    <text evidence="2">The sequence shown here is derived from an EMBL/GenBank/DDBJ whole genome shotgun (WGS) entry which is preliminary data.</text>
</comment>
<dbReference type="Proteomes" id="UP000682733">
    <property type="component" value="Unassembled WGS sequence"/>
</dbReference>
<proteinExistence type="predicted"/>
<dbReference type="EMBL" id="CAJNOQ010035870">
    <property type="protein sequence ID" value="CAF1601655.1"/>
    <property type="molecule type" value="Genomic_DNA"/>
</dbReference>
<protein>
    <submittedName>
        <fullName evidence="2">Uncharacterized protein</fullName>
    </submittedName>
</protein>
<dbReference type="Proteomes" id="UP000663829">
    <property type="component" value="Unassembled WGS sequence"/>
</dbReference>
<sequence length="111" mass="12873">MLSFTETEKSESVLNLNGYQFTEKQCNKTSNKWRCRDCKCTSVISLCSQGLIIMKDEAQPSPTQDKSKIIIDTTTIYEKFKSFEFDTHKKRKLTKLQLVIKCGRAVKIHME</sequence>
<dbReference type="Proteomes" id="UP000677228">
    <property type="component" value="Unassembled WGS sequence"/>
</dbReference>
<gene>
    <name evidence="2" type="ORF">GPM918_LOCUS42484</name>
    <name evidence="1" type="ORF">OVA965_LOCUS41774</name>
    <name evidence="4" type="ORF">SRO942_LOCUS43732</name>
    <name evidence="3" type="ORF">TMI583_LOCUS43507</name>
</gene>
<reference evidence="2" key="1">
    <citation type="submission" date="2021-02" db="EMBL/GenBank/DDBJ databases">
        <authorList>
            <person name="Nowell W R."/>
        </authorList>
    </citation>
    <scope>NUCLEOTIDE SEQUENCE</scope>
</reference>
<accession>A0A816AUQ1</accession>
<dbReference type="EMBL" id="CAJOBC010102315">
    <property type="protein sequence ID" value="CAF4479222.1"/>
    <property type="molecule type" value="Genomic_DNA"/>
</dbReference>
<evidence type="ECO:0000313" key="1">
    <source>
        <dbReference type="EMBL" id="CAF1595188.1"/>
    </source>
</evidence>
<dbReference type="Proteomes" id="UP000681722">
    <property type="component" value="Unassembled WGS sequence"/>
</dbReference>
<dbReference type="Gene3D" id="2.20.25.240">
    <property type="match status" value="1"/>
</dbReference>
<dbReference type="EMBL" id="CAJOBA010072820">
    <property type="protein sequence ID" value="CAF4401053.1"/>
    <property type="molecule type" value="Genomic_DNA"/>
</dbReference>
<organism evidence="2 5">
    <name type="scientific">Didymodactylos carnosus</name>
    <dbReference type="NCBI Taxonomy" id="1234261"/>
    <lineage>
        <taxon>Eukaryota</taxon>
        <taxon>Metazoa</taxon>
        <taxon>Spiralia</taxon>
        <taxon>Gnathifera</taxon>
        <taxon>Rotifera</taxon>
        <taxon>Eurotatoria</taxon>
        <taxon>Bdelloidea</taxon>
        <taxon>Philodinida</taxon>
        <taxon>Philodinidae</taxon>
        <taxon>Didymodactylos</taxon>
    </lineage>
</organism>
<evidence type="ECO:0000313" key="2">
    <source>
        <dbReference type="EMBL" id="CAF1601655.1"/>
    </source>
</evidence>
<evidence type="ECO:0000313" key="4">
    <source>
        <dbReference type="EMBL" id="CAF4479222.1"/>
    </source>
</evidence>
<name>A0A816AUQ1_9BILA</name>
<dbReference type="OrthoDB" id="167578at2759"/>
<dbReference type="EMBL" id="CAJNOK010049246">
    <property type="protein sequence ID" value="CAF1595188.1"/>
    <property type="molecule type" value="Genomic_DNA"/>
</dbReference>